<protein>
    <recommendedName>
        <fullName evidence="6">Arginine biosynthesis bifunctional protein ArgJ</fullName>
    </recommendedName>
    <domain>
        <recommendedName>
            <fullName evidence="6">Glutamate N-acetyltransferase</fullName>
            <ecNumber evidence="6">2.3.1.35</ecNumber>
        </recommendedName>
        <alternativeName>
            <fullName evidence="6">Ornithine acetyltransferase</fullName>
            <shortName evidence="6">OATase</shortName>
        </alternativeName>
        <alternativeName>
            <fullName evidence="6">Ornithine transacetylase</fullName>
        </alternativeName>
    </domain>
    <domain>
        <recommendedName>
            <fullName evidence="6">Amino-acid acetyltransferase</fullName>
            <ecNumber evidence="6">2.3.1.1</ecNumber>
        </recommendedName>
        <alternativeName>
            <fullName evidence="6">N-acetylglutamate synthase</fullName>
            <shortName evidence="6">AGSase</shortName>
        </alternativeName>
    </domain>
    <component>
        <recommendedName>
            <fullName evidence="6">Arginine biosynthesis bifunctional protein ArgJ alpha chain</fullName>
        </recommendedName>
    </component>
    <component>
        <recommendedName>
            <fullName evidence="6">Arginine biosynthesis bifunctional protein ArgJ beta chain</fullName>
        </recommendedName>
    </component>
</protein>
<feature type="chain" id="PRO_5023385792" description="Arginine biosynthesis bifunctional protein ArgJ beta chain" evidence="6">
    <location>
        <begin position="188"/>
        <end position="393"/>
    </location>
</feature>
<dbReference type="GO" id="GO:0004042">
    <property type="term" value="F:L-glutamate N-acetyltransferase activity"/>
    <property type="evidence" value="ECO:0007669"/>
    <property type="project" value="UniProtKB-UniRule"/>
</dbReference>
<feature type="binding site" evidence="6">
    <location>
        <position position="393"/>
    </location>
    <ligand>
        <name>substrate</name>
    </ligand>
</feature>
<dbReference type="PANTHER" id="PTHR23100">
    <property type="entry name" value="ARGININE BIOSYNTHESIS BIFUNCTIONAL PROTEIN ARGJ"/>
    <property type="match status" value="1"/>
</dbReference>
<dbReference type="EMBL" id="QFRA01000007">
    <property type="protein sequence ID" value="PZR05335.1"/>
    <property type="molecule type" value="Genomic_DNA"/>
</dbReference>
<dbReference type="GO" id="GO:0004358">
    <property type="term" value="F:L-glutamate N-acetyltransferase activity, acting on acetyl-L-ornithine as donor"/>
    <property type="evidence" value="ECO:0007669"/>
    <property type="project" value="UniProtKB-UniRule"/>
</dbReference>
<dbReference type="PANTHER" id="PTHR23100:SF0">
    <property type="entry name" value="ARGININE BIOSYNTHESIS BIFUNCTIONAL PROTEIN ARGJ, MITOCHONDRIAL"/>
    <property type="match status" value="1"/>
</dbReference>
<evidence type="ECO:0000256" key="2">
    <source>
        <dbReference type="ARBA" id="ARBA00011475"/>
    </source>
</evidence>
<dbReference type="Proteomes" id="UP000249432">
    <property type="component" value="Unassembled WGS sequence"/>
</dbReference>
<evidence type="ECO:0000256" key="1">
    <source>
        <dbReference type="ARBA" id="ARBA00006774"/>
    </source>
</evidence>
<dbReference type="AlphaFoldDB" id="A0A2W5T1K7"/>
<comment type="catalytic activity">
    <reaction evidence="6">
        <text>L-glutamate + acetyl-CoA = N-acetyl-L-glutamate + CoA + H(+)</text>
        <dbReference type="Rhea" id="RHEA:24292"/>
        <dbReference type="ChEBI" id="CHEBI:15378"/>
        <dbReference type="ChEBI" id="CHEBI:29985"/>
        <dbReference type="ChEBI" id="CHEBI:44337"/>
        <dbReference type="ChEBI" id="CHEBI:57287"/>
        <dbReference type="ChEBI" id="CHEBI:57288"/>
        <dbReference type="EC" id="2.3.1.1"/>
    </reaction>
</comment>
<feature type="active site" description="Nucleophile" evidence="6">
    <location>
        <position position="188"/>
    </location>
</feature>
<feature type="site" description="Involved in the stabilization of negative charge on the oxyanion by the formation of the oxyanion hole" evidence="6">
    <location>
        <position position="113"/>
    </location>
</feature>
<dbReference type="RefSeq" id="WP_303734639.1">
    <property type="nucleotide sequence ID" value="NZ_CAKZHK010000008.1"/>
</dbReference>
<comment type="catalytic activity">
    <reaction evidence="6">
        <text>N(2)-acetyl-L-ornithine + L-glutamate = N-acetyl-L-glutamate + L-ornithine</text>
        <dbReference type="Rhea" id="RHEA:15349"/>
        <dbReference type="ChEBI" id="CHEBI:29985"/>
        <dbReference type="ChEBI" id="CHEBI:44337"/>
        <dbReference type="ChEBI" id="CHEBI:46911"/>
        <dbReference type="ChEBI" id="CHEBI:57805"/>
        <dbReference type="EC" id="2.3.1.35"/>
    </reaction>
</comment>
<dbReference type="UniPathway" id="UPA00068">
    <property type="reaction ID" value="UER00106"/>
</dbReference>
<dbReference type="InterPro" id="IPR002813">
    <property type="entry name" value="Arg_biosynth_ArgJ"/>
</dbReference>
<dbReference type="HAMAP" id="MF_01106">
    <property type="entry name" value="ArgJ"/>
    <property type="match status" value="1"/>
</dbReference>
<dbReference type="GO" id="GO:0005737">
    <property type="term" value="C:cytoplasm"/>
    <property type="evidence" value="ECO:0007669"/>
    <property type="project" value="UniProtKB-SubCell"/>
</dbReference>
<dbReference type="GO" id="GO:0006592">
    <property type="term" value="P:ornithine biosynthetic process"/>
    <property type="evidence" value="ECO:0007669"/>
    <property type="project" value="TreeGrafter"/>
</dbReference>
<evidence type="ECO:0000256" key="3">
    <source>
        <dbReference type="ARBA" id="ARBA00022679"/>
    </source>
</evidence>
<dbReference type="Pfam" id="PF01960">
    <property type="entry name" value="ArgJ"/>
    <property type="match status" value="1"/>
</dbReference>
<feature type="binding site" evidence="6">
    <location>
        <position position="155"/>
    </location>
    <ligand>
        <name>substrate</name>
    </ligand>
</feature>
<dbReference type="CDD" id="cd02152">
    <property type="entry name" value="OAT"/>
    <property type="match status" value="1"/>
</dbReference>
<dbReference type="Gene3D" id="3.60.70.12">
    <property type="entry name" value="L-amino peptidase D-ALA esterase/amidase"/>
    <property type="match status" value="1"/>
</dbReference>
<dbReference type="GO" id="GO:0006526">
    <property type="term" value="P:L-arginine biosynthetic process"/>
    <property type="evidence" value="ECO:0007669"/>
    <property type="project" value="UniProtKB-UniRule"/>
</dbReference>
<comment type="function">
    <text evidence="6">Catalyzes two activities which are involved in the cyclic version of arginine biosynthesis: the synthesis of N-acetylglutamate from glutamate and acetyl-CoA as the acetyl donor, and of ornithine by transacetylation between N(2)-acetylornithine and glutamate.</text>
</comment>
<comment type="subcellular location">
    <subcellularLocation>
        <location evidence="6">Cytoplasm</location>
    </subcellularLocation>
</comment>
<evidence type="ECO:0000313" key="8">
    <source>
        <dbReference type="Proteomes" id="UP000249432"/>
    </source>
</evidence>
<dbReference type="Gene3D" id="3.10.20.340">
    <property type="entry name" value="ArgJ beta chain, C-terminal domain"/>
    <property type="match status" value="1"/>
</dbReference>
<evidence type="ECO:0000256" key="6">
    <source>
        <dbReference type="HAMAP-Rule" id="MF_01106"/>
    </source>
</evidence>
<accession>A0A2W5T1K7</accession>
<dbReference type="EC" id="2.3.1.35" evidence="6"/>
<keyword evidence="5 6" id="KW-0012">Acyltransferase</keyword>
<keyword evidence="3 6" id="KW-0808">Transferase</keyword>
<evidence type="ECO:0000256" key="5">
    <source>
        <dbReference type="ARBA" id="ARBA00023315"/>
    </source>
</evidence>
<evidence type="ECO:0000313" key="7">
    <source>
        <dbReference type="EMBL" id="PZR05335.1"/>
    </source>
</evidence>
<feature type="binding site" evidence="6">
    <location>
        <position position="388"/>
    </location>
    <ligand>
        <name>substrate</name>
    </ligand>
</feature>
<sequence length="393" mass="40234">MSSLGITAPTGFRAASTTAGIKASGKPDMCLVVNDGPHDVAAGVFTRNKVRAAPVELTSANISDGHLRAVVFNAGNANACTGEQGIKDARDMASAVSSFLHCDAHDVAVCSTGIIGDHLPMECVNAGIDALSRGIDSTNASSDDAGTAAAEAIMTTDTVPKQAGYVGDGWRIGAMVKGVGMISPSLATMLCCITTDAVVDVDTARDALRGAASTTFDRLDIDGSTSTNDTALLLSSGASGVSPSPEEFAHTLHQVCNDLASQMQSDAEGVTKRVSIKVIGAANDSEALVAARTIGRDNLTKCAMFGSDPNWGRVLAAVGIADVEMDPHGISVSFNDHVVCRNSAAVEGSWDVDISGPDISVVVDLGTGSQGEATVRTTDLSFSYVEINSAYTT</sequence>
<comment type="similarity">
    <text evidence="1 6">Belongs to the ArgJ family.</text>
</comment>
<comment type="pathway">
    <text evidence="6">Amino-acid biosynthesis; L-arginine biosynthesis; N(2)-acetyl-L-ornithine from L-glutamate: step 1/4.</text>
</comment>
<comment type="pathway">
    <text evidence="6">Amino-acid biosynthesis; L-arginine biosynthesis; L-ornithine and N-acetyl-L-glutamate from L-glutamate and N(2)-acetyl-L-ornithine (cyclic): step 1/1.</text>
</comment>
<proteinExistence type="inferred from homology"/>
<dbReference type="SUPFAM" id="SSF56266">
    <property type="entry name" value="DmpA/ArgJ-like"/>
    <property type="match status" value="1"/>
</dbReference>
<feature type="binding site" evidence="6">
    <location>
        <position position="188"/>
    </location>
    <ligand>
        <name>substrate</name>
    </ligand>
</feature>
<keyword evidence="6" id="KW-0028">Amino-acid biosynthesis</keyword>
<gene>
    <name evidence="6" type="primary">argJ</name>
    <name evidence="7" type="ORF">DI525_04785</name>
</gene>
<dbReference type="InterPro" id="IPR016117">
    <property type="entry name" value="ArgJ-like_dom_sf"/>
</dbReference>
<evidence type="ECO:0000256" key="4">
    <source>
        <dbReference type="ARBA" id="ARBA00022813"/>
    </source>
</evidence>
<name>A0A2W5T1K7_9CORY</name>
<dbReference type="EC" id="2.3.1.1" evidence="6"/>
<keyword evidence="4 6" id="KW-0068">Autocatalytic cleavage</keyword>
<organism evidence="7 8">
    <name type="scientific">Corynebacterium kroppenstedtii</name>
    <dbReference type="NCBI Taxonomy" id="161879"/>
    <lineage>
        <taxon>Bacteria</taxon>
        <taxon>Bacillati</taxon>
        <taxon>Actinomycetota</taxon>
        <taxon>Actinomycetes</taxon>
        <taxon>Mycobacteriales</taxon>
        <taxon>Corynebacteriaceae</taxon>
        <taxon>Corynebacterium</taxon>
    </lineage>
</organism>
<feature type="chain" id="PRO_5023385791" description="Arginine biosynthesis bifunctional protein ArgJ alpha chain" evidence="6">
    <location>
        <begin position="1"/>
        <end position="187"/>
    </location>
</feature>
<keyword evidence="6" id="KW-0055">Arginine biosynthesis</keyword>
<dbReference type="InterPro" id="IPR042195">
    <property type="entry name" value="ArgJ_beta_C"/>
</dbReference>
<dbReference type="NCBIfam" id="TIGR00120">
    <property type="entry name" value="ArgJ"/>
    <property type="match status" value="1"/>
</dbReference>
<comment type="caution">
    <text evidence="7">The sequence shown here is derived from an EMBL/GenBank/DDBJ whole genome shotgun (WGS) entry which is preliminary data.</text>
</comment>
<dbReference type="NCBIfam" id="NF003802">
    <property type="entry name" value="PRK05388.1"/>
    <property type="match status" value="1"/>
</dbReference>
<feature type="site" description="Cleavage; by autolysis" evidence="6">
    <location>
        <begin position="187"/>
        <end position="188"/>
    </location>
</feature>
<feature type="binding site" evidence="6">
    <location>
        <position position="268"/>
    </location>
    <ligand>
        <name>substrate</name>
    </ligand>
</feature>
<keyword evidence="6" id="KW-0963">Cytoplasm</keyword>
<keyword evidence="6" id="KW-0511">Multifunctional enzyme</keyword>
<comment type="subunit">
    <text evidence="2 6">Heterotetramer of two alpha and two beta chains.</text>
</comment>
<feature type="binding site" evidence="6">
    <location>
        <position position="177"/>
    </location>
    <ligand>
        <name>substrate</name>
    </ligand>
</feature>
<reference evidence="7 8" key="1">
    <citation type="submission" date="2017-08" db="EMBL/GenBank/DDBJ databases">
        <title>Infants hospitalized years apart are colonized by the same room-sourced microbial strains.</title>
        <authorList>
            <person name="Brooks B."/>
            <person name="Olm M.R."/>
            <person name="Firek B.A."/>
            <person name="Baker R."/>
            <person name="Thomas B.C."/>
            <person name="Morowitz M.J."/>
            <person name="Banfield J.F."/>
        </authorList>
    </citation>
    <scope>NUCLEOTIDE SEQUENCE [LARGE SCALE GENOMIC DNA]</scope>
    <source>
        <strain evidence="7">S2_003_000_R1_3</strain>
    </source>
</reference>
<feature type="site" description="Involved in the stabilization of negative charge on the oxyanion by the formation of the oxyanion hole" evidence="6">
    <location>
        <position position="112"/>
    </location>
</feature>